<sequence>MTYTKKLYGLDHLRSLAILMVLFYHYRMFQHPEWLDNIMGFGWTGVDLFFVLSGYLISYPLFLNIASGKSISLPEFFIKRFFRIIPAYLVVLAIYFLFPAFHEREALPPLWKFLTFTQNFNFDIKNYGTFSHVWSLCVEEHFYLLFPLVLATLIHFNAWRKAGILLAALFLFGIGIRLYCWYALIAPHAGEDNIWIIWYRHMYYPTYTRLDGLLAGVSIAALFAFKPAAKAWVTQRGNIILLLSLVVLTGAWFLCDDQQSFHASIFGYPLVAAGYGLMVMAAVSPSCILYRYNSRVTALIAKLSFALYLSHKGVIHLMQPLLTQTGIAPKGNLMLVLCLLVAVLAALILNKAVEAPFLQLRQRVLNKRKSTAHKNVALLTKDSAA</sequence>
<gene>
    <name evidence="3" type="ORF">SAMN05660461_0207</name>
</gene>
<protein>
    <submittedName>
        <fullName evidence="3">Peptidoglycan/LPS O-acetylase OafA/YrhL, contains acyltransferase and SGNH-hydrolase domains</fullName>
    </submittedName>
</protein>
<feature type="transmembrane region" description="Helical" evidence="1">
    <location>
        <begin position="81"/>
        <end position="101"/>
    </location>
</feature>
<keyword evidence="4" id="KW-1185">Reference proteome</keyword>
<dbReference type="GO" id="GO:0016020">
    <property type="term" value="C:membrane"/>
    <property type="evidence" value="ECO:0007669"/>
    <property type="project" value="TreeGrafter"/>
</dbReference>
<proteinExistence type="predicted"/>
<dbReference type="PANTHER" id="PTHR23028:SF53">
    <property type="entry name" value="ACYL_TRANSF_3 DOMAIN-CONTAINING PROTEIN"/>
    <property type="match status" value="1"/>
</dbReference>
<dbReference type="AlphaFoldDB" id="A0A1T5N3M6"/>
<dbReference type="GO" id="GO:0016787">
    <property type="term" value="F:hydrolase activity"/>
    <property type="evidence" value="ECO:0007669"/>
    <property type="project" value="UniProtKB-KW"/>
</dbReference>
<feature type="transmembrane region" description="Helical" evidence="1">
    <location>
        <begin position="266"/>
        <end position="289"/>
    </location>
</feature>
<feature type="transmembrane region" description="Helical" evidence="1">
    <location>
        <begin position="165"/>
        <end position="186"/>
    </location>
</feature>
<evidence type="ECO:0000313" key="3">
    <source>
        <dbReference type="EMBL" id="SKC95047.1"/>
    </source>
</evidence>
<keyword evidence="1" id="KW-1133">Transmembrane helix</keyword>
<dbReference type="RefSeq" id="WP_079467562.1">
    <property type="nucleotide sequence ID" value="NZ_FUZZ01000001.1"/>
</dbReference>
<dbReference type="Pfam" id="PF01757">
    <property type="entry name" value="Acyl_transf_3"/>
    <property type="match status" value="1"/>
</dbReference>
<evidence type="ECO:0000259" key="2">
    <source>
        <dbReference type="Pfam" id="PF01757"/>
    </source>
</evidence>
<organism evidence="3 4">
    <name type="scientific">Chitinophaga ginsengisegetis</name>
    <dbReference type="NCBI Taxonomy" id="393003"/>
    <lineage>
        <taxon>Bacteria</taxon>
        <taxon>Pseudomonadati</taxon>
        <taxon>Bacteroidota</taxon>
        <taxon>Chitinophagia</taxon>
        <taxon>Chitinophagales</taxon>
        <taxon>Chitinophagaceae</taxon>
        <taxon>Chitinophaga</taxon>
    </lineage>
</organism>
<dbReference type="EMBL" id="FUZZ01000001">
    <property type="protein sequence ID" value="SKC95047.1"/>
    <property type="molecule type" value="Genomic_DNA"/>
</dbReference>
<feature type="transmembrane region" description="Helical" evidence="1">
    <location>
        <begin position="237"/>
        <end position="254"/>
    </location>
</feature>
<dbReference type="InterPro" id="IPR002656">
    <property type="entry name" value="Acyl_transf_3_dom"/>
</dbReference>
<keyword evidence="1" id="KW-0812">Transmembrane</keyword>
<keyword evidence="3" id="KW-0012">Acyltransferase</keyword>
<feature type="transmembrane region" description="Helical" evidence="1">
    <location>
        <begin position="334"/>
        <end position="353"/>
    </location>
</feature>
<accession>A0A1T5N3M6</accession>
<reference evidence="3 4" key="1">
    <citation type="submission" date="2017-02" db="EMBL/GenBank/DDBJ databases">
        <authorList>
            <person name="Peterson S.W."/>
        </authorList>
    </citation>
    <scope>NUCLEOTIDE SEQUENCE [LARGE SCALE GENOMIC DNA]</scope>
    <source>
        <strain evidence="3 4">DSM 18108</strain>
    </source>
</reference>
<feature type="transmembrane region" description="Helical" evidence="1">
    <location>
        <begin position="141"/>
        <end position="158"/>
    </location>
</feature>
<dbReference type="Proteomes" id="UP000190166">
    <property type="component" value="Unassembled WGS sequence"/>
</dbReference>
<dbReference type="InterPro" id="IPR050879">
    <property type="entry name" value="Acyltransferase_3"/>
</dbReference>
<feature type="transmembrane region" description="Helical" evidence="1">
    <location>
        <begin position="296"/>
        <end position="314"/>
    </location>
</feature>
<evidence type="ECO:0000256" key="1">
    <source>
        <dbReference type="SAM" id="Phobius"/>
    </source>
</evidence>
<dbReference type="GO" id="GO:0009103">
    <property type="term" value="P:lipopolysaccharide biosynthetic process"/>
    <property type="evidence" value="ECO:0007669"/>
    <property type="project" value="TreeGrafter"/>
</dbReference>
<keyword evidence="3" id="KW-0378">Hydrolase</keyword>
<dbReference type="GO" id="GO:0016747">
    <property type="term" value="F:acyltransferase activity, transferring groups other than amino-acyl groups"/>
    <property type="evidence" value="ECO:0007669"/>
    <property type="project" value="InterPro"/>
</dbReference>
<feature type="transmembrane region" description="Helical" evidence="1">
    <location>
        <begin position="7"/>
        <end position="26"/>
    </location>
</feature>
<keyword evidence="1" id="KW-0472">Membrane</keyword>
<feature type="domain" description="Acyltransferase 3" evidence="2">
    <location>
        <begin position="8"/>
        <end position="348"/>
    </location>
</feature>
<evidence type="ECO:0000313" key="4">
    <source>
        <dbReference type="Proteomes" id="UP000190166"/>
    </source>
</evidence>
<dbReference type="PANTHER" id="PTHR23028">
    <property type="entry name" value="ACETYLTRANSFERASE"/>
    <property type="match status" value="1"/>
</dbReference>
<feature type="transmembrane region" description="Helical" evidence="1">
    <location>
        <begin position="206"/>
        <end position="225"/>
    </location>
</feature>
<keyword evidence="3" id="KW-0808">Transferase</keyword>
<dbReference type="STRING" id="393003.SAMN05660461_0207"/>
<feature type="transmembrane region" description="Helical" evidence="1">
    <location>
        <begin position="38"/>
        <end position="61"/>
    </location>
</feature>
<name>A0A1T5N3M6_9BACT</name>